<accession>A0A2Z4Y7K9</accession>
<dbReference type="KEGG" id="schv:BRCON_2477"/>
<proteinExistence type="predicted"/>
<dbReference type="EMBL" id="CP030759">
    <property type="protein sequence ID" value="AXA37234.1"/>
    <property type="molecule type" value="Genomic_DNA"/>
</dbReference>
<gene>
    <name evidence="1" type="ORF">BRCON_2477</name>
</gene>
<evidence type="ECO:0000313" key="2">
    <source>
        <dbReference type="Proteomes" id="UP000262583"/>
    </source>
</evidence>
<protein>
    <submittedName>
        <fullName evidence="1">Uncharacterized protein</fullName>
    </submittedName>
</protein>
<sequence length="45" mass="4836">MLALLIVVAMHCLLLGRPPGARKLQRAFKSGHGVGRGGARRKRAD</sequence>
<organism evidence="1 2">
    <name type="scientific">Sumerlaea chitinivorans</name>
    <dbReference type="NCBI Taxonomy" id="2250252"/>
    <lineage>
        <taxon>Bacteria</taxon>
        <taxon>Candidatus Sumerlaeota</taxon>
        <taxon>Candidatus Sumerlaeia</taxon>
        <taxon>Candidatus Sumerlaeales</taxon>
        <taxon>Candidatus Sumerlaeaceae</taxon>
        <taxon>Candidatus Sumerlaea</taxon>
    </lineage>
</organism>
<name>A0A2Z4Y7K9_SUMC1</name>
<evidence type="ECO:0000313" key="1">
    <source>
        <dbReference type="EMBL" id="AXA37234.1"/>
    </source>
</evidence>
<reference evidence="1 2" key="1">
    <citation type="submission" date="2018-05" db="EMBL/GenBank/DDBJ databases">
        <title>A metagenomic window into the 2 km-deep terrestrial subsurface aquifer revealed taxonomically and functionally diverse microbial community comprising novel uncultured bacterial lineages.</title>
        <authorList>
            <person name="Kadnikov V.V."/>
            <person name="Mardanov A.V."/>
            <person name="Beletsky A.V."/>
            <person name="Banks D."/>
            <person name="Pimenov N.V."/>
            <person name="Frank Y.A."/>
            <person name="Karnachuk O.V."/>
            <person name="Ravin N.V."/>
        </authorList>
    </citation>
    <scope>NUCLEOTIDE SEQUENCE [LARGE SCALE GENOMIC DNA]</scope>
    <source>
        <strain evidence="1">BY</strain>
    </source>
</reference>
<dbReference type="AlphaFoldDB" id="A0A2Z4Y7K9"/>
<dbReference type="Proteomes" id="UP000262583">
    <property type="component" value="Chromosome"/>
</dbReference>